<dbReference type="InterPro" id="IPR016040">
    <property type="entry name" value="NAD(P)-bd_dom"/>
</dbReference>
<proteinExistence type="predicted"/>
<feature type="domain" description="NAD(P)-binding" evidence="1">
    <location>
        <begin position="12"/>
        <end position="189"/>
    </location>
</feature>
<dbReference type="Proteomes" id="UP000198781">
    <property type="component" value="Unassembled WGS sequence"/>
</dbReference>
<dbReference type="CDD" id="cd05269">
    <property type="entry name" value="TMR_SDR_a"/>
    <property type="match status" value="1"/>
</dbReference>
<dbReference type="EMBL" id="FMZC01000003">
    <property type="protein sequence ID" value="SDC85130.1"/>
    <property type="molecule type" value="Genomic_DNA"/>
</dbReference>
<sequence length="291" mass="30197">MSTSSPRLLVTGASGQLGRLVIQQLLTQVPASQIVASVRNVEKSKGVLPDGVELRQADYTDAASWDAALQGIDRVLLISSSEVGSRVAQHGNVIRAAAKANVQLIAYTSLLHADVSPLGLAKEHVATEALLKDSGVPFVLLRNGWYTENNLMGIADALGRGVLVGASGEGRFASASREDYAAAAAAVMAAKDSPAGKVYELAGDGAYTRAELAQEVARQAGKPLVYQDMPEAAYRDLLVQVGLPAPVAEMLADSDAGAAKGALFDCARQLSALIGRPTTPFSASVSEALKS</sequence>
<dbReference type="InterPro" id="IPR036291">
    <property type="entry name" value="NAD(P)-bd_dom_sf"/>
</dbReference>
<dbReference type="AlphaFoldDB" id="A0A1G6PY53"/>
<dbReference type="RefSeq" id="WP_092741726.1">
    <property type="nucleotide sequence ID" value="NZ_FMZC01000003.1"/>
</dbReference>
<dbReference type="OrthoDB" id="5510591at2"/>
<dbReference type="STRING" id="187868.SAMN05192589_103376"/>
<organism evidence="2 3">
    <name type="scientific">Paracidovorax valerianellae</name>
    <dbReference type="NCBI Taxonomy" id="187868"/>
    <lineage>
        <taxon>Bacteria</taxon>
        <taxon>Pseudomonadati</taxon>
        <taxon>Pseudomonadota</taxon>
        <taxon>Betaproteobacteria</taxon>
        <taxon>Burkholderiales</taxon>
        <taxon>Comamonadaceae</taxon>
        <taxon>Paracidovorax</taxon>
    </lineage>
</organism>
<evidence type="ECO:0000313" key="2">
    <source>
        <dbReference type="EMBL" id="SDC85130.1"/>
    </source>
</evidence>
<keyword evidence="3" id="KW-1185">Reference proteome</keyword>
<name>A0A1G6PY53_9BURK</name>
<dbReference type="Gene3D" id="3.90.25.10">
    <property type="entry name" value="UDP-galactose 4-epimerase, domain 1"/>
    <property type="match status" value="1"/>
</dbReference>
<evidence type="ECO:0000313" key="3">
    <source>
        <dbReference type="Proteomes" id="UP000198781"/>
    </source>
</evidence>
<protein>
    <submittedName>
        <fullName evidence="2">NAD(P)H dehydrogenase (Quinone)</fullName>
    </submittedName>
</protein>
<dbReference type="Gene3D" id="3.40.50.720">
    <property type="entry name" value="NAD(P)-binding Rossmann-like Domain"/>
    <property type="match status" value="1"/>
</dbReference>
<dbReference type="InterPro" id="IPR052718">
    <property type="entry name" value="NmrA-type_oxidoreductase"/>
</dbReference>
<gene>
    <name evidence="2" type="ORF">SAMN05192589_103376</name>
</gene>
<dbReference type="PANTHER" id="PTHR47129">
    <property type="entry name" value="QUINONE OXIDOREDUCTASE 2"/>
    <property type="match status" value="1"/>
</dbReference>
<evidence type="ECO:0000259" key="1">
    <source>
        <dbReference type="Pfam" id="PF13460"/>
    </source>
</evidence>
<dbReference type="SUPFAM" id="SSF51735">
    <property type="entry name" value="NAD(P)-binding Rossmann-fold domains"/>
    <property type="match status" value="1"/>
</dbReference>
<reference evidence="2 3" key="1">
    <citation type="submission" date="2016-10" db="EMBL/GenBank/DDBJ databases">
        <authorList>
            <person name="de Groot N.N."/>
        </authorList>
    </citation>
    <scope>NUCLEOTIDE SEQUENCE [LARGE SCALE GENOMIC DNA]</scope>
    <source>
        <strain evidence="2 3">DSM 16619</strain>
    </source>
</reference>
<dbReference type="Pfam" id="PF13460">
    <property type="entry name" value="NAD_binding_10"/>
    <property type="match status" value="1"/>
</dbReference>
<dbReference type="PANTHER" id="PTHR47129:SF1">
    <property type="entry name" value="NMRA-LIKE DOMAIN-CONTAINING PROTEIN"/>
    <property type="match status" value="1"/>
</dbReference>
<accession>A0A1G6PY53</accession>